<dbReference type="VEuPathDB" id="VectorBase:AAEL014196"/>
<proteinExistence type="predicted"/>
<dbReference type="Proteomes" id="UP000008820">
    <property type="component" value="Chromosome 1"/>
</dbReference>
<dbReference type="EnsemblMetazoa" id="AAEL014196-RA">
    <property type="protein sequence ID" value="AAEL014196-PA"/>
    <property type="gene ID" value="AAEL014196"/>
</dbReference>
<organism evidence="2 3">
    <name type="scientific">Aedes aegypti</name>
    <name type="common">Yellowfever mosquito</name>
    <name type="synonym">Culex aegypti</name>
    <dbReference type="NCBI Taxonomy" id="7159"/>
    <lineage>
        <taxon>Eukaryota</taxon>
        <taxon>Metazoa</taxon>
        <taxon>Ecdysozoa</taxon>
        <taxon>Arthropoda</taxon>
        <taxon>Hexapoda</taxon>
        <taxon>Insecta</taxon>
        <taxon>Pterygota</taxon>
        <taxon>Neoptera</taxon>
        <taxon>Endopterygota</taxon>
        <taxon>Diptera</taxon>
        <taxon>Nematocera</taxon>
        <taxon>Culicoidea</taxon>
        <taxon>Culicidae</taxon>
        <taxon>Culicinae</taxon>
        <taxon>Aedini</taxon>
        <taxon>Aedes</taxon>
        <taxon>Stegomyia</taxon>
    </lineage>
</organism>
<keyword evidence="3" id="KW-1185">Reference proteome</keyword>
<reference evidence="2 3" key="1">
    <citation type="submission" date="2017-06" db="EMBL/GenBank/DDBJ databases">
        <title>Aedes aegypti genome working group (AGWG) sequencing and assembly.</title>
        <authorList>
            <consortium name="Aedes aegypti Genome Working Group (AGWG)"/>
            <person name="Matthews B.J."/>
        </authorList>
    </citation>
    <scope>NUCLEOTIDE SEQUENCE [LARGE SCALE GENOMIC DNA]</scope>
    <source>
        <strain evidence="2 3">LVP_AGWG</strain>
    </source>
</reference>
<evidence type="ECO:0000256" key="1">
    <source>
        <dbReference type="SAM" id="MobiDB-lite"/>
    </source>
</evidence>
<dbReference type="AlphaFoldDB" id="A0A1S4G1A0"/>
<dbReference type="InParanoid" id="A0A1S4G1A0"/>
<reference evidence="2" key="2">
    <citation type="submission" date="2020-05" db="UniProtKB">
        <authorList>
            <consortium name="EnsemblMetazoa"/>
        </authorList>
    </citation>
    <scope>IDENTIFICATION</scope>
    <source>
        <strain evidence="2">LVP_AGWG</strain>
    </source>
</reference>
<protein>
    <recommendedName>
        <fullName evidence="4">IAP-antagonist michelob_x</fullName>
    </recommendedName>
</protein>
<sequence>MAIAFYIPAIDDEIEKQYQLQMMQQQQQILMQQQQNQNQISSPPPSPTSPMESIPPTPPLTPTMTQVSLHHNRYHLVQAFHEILFRHAQENNPTRSRCLLCNKLYYLLRKVY</sequence>
<evidence type="ECO:0000313" key="2">
    <source>
        <dbReference type="EnsemblMetazoa" id="AAEL014196-PA"/>
    </source>
</evidence>
<evidence type="ECO:0008006" key="4">
    <source>
        <dbReference type="Google" id="ProtNLM"/>
    </source>
</evidence>
<feature type="region of interest" description="Disordered" evidence="1">
    <location>
        <begin position="28"/>
        <end position="62"/>
    </location>
</feature>
<evidence type="ECO:0000313" key="3">
    <source>
        <dbReference type="Proteomes" id="UP000008820"/>
    </source>
</evidence>
<dbReference type="OrthoDB" id="7744789at2759"/>
<gene>
    <name evidence="2" type="primary">5563874</name>
</gene>
<name>A0A1S4G1A0_AEDAE</name>
<feature type="compositionally biased region" description="Low complexity" evidence="1">
    <location>
        <begin position="28"/>
        <end position="41"/>
    </location>
</feature>
<feature type="compositionally biased region" description="Pro residues" evidence="1">
    <location>
        <begin position="42"/>
        <end position="61"/>
    </location>
</feature>
<accession>A0A1S4G1A0</accession>